<dbReference type="InterPro" id="IPR006683">
    <property type="entry name" value="Thioestr_dom"/>
</dbReference>
<evidence type="ECO:0000313" key="3">
    <source>
        <dbReference type="EMBL" id="HIR61220.1"/>
    </source>
</evidence>
<dbReference type="SUPFAM" id="SSF54637">
    <property type="entry name" value="Thioesterase/thiol ester dehydrase-isomerase"/>
    <property type="match status" value="1"/>
</dbReference>
<feature type="domain" description="Thioesterase" evidence="2">
    <location>
        <begin position="51"/>
        <end position="117"/>
    </location>
</feature>
<name>A0A9D1DYB2_9FIRM</name>
<accession>A0A9D1DYB2</accession>
<dbReference type="CDD" id="cd03443">
    <property type="entry name" value="PaaI_thioesterase"/>
    <property type="match status" value="1"/>
</dbReference>
<dbReference type="Proteomes" id="UP000824241">
    <property type="component" value="Unassembled WGS sequence"/>
</dbReference>
<sequence length="152" mass="16198">MEDILAEAREEFAGDRFAMGTGVRIEEVGDRYAKCSLQLTSRHLNAAGQTMGGAIFTLADFTFAVAANFRQPHAVTLESGIRYLTSPKGETLFAESRLIKDGKRVCFFTVDVTDELGTAVASVTFTGFRAGGGKWAGHRAGPEKSGNPAGCS</sequence>
<dbReference type="AlphaFoldDB" id="A0A9D1DYB2"/>
<dbReference type="Gene3D" id="3.10.129.10">
    <property type="entry name" value="Hotdog Thioesterase"/>
    <property type="match status" value="1"/>
</dbReference>
<dbReference type="InterPro" id="IPR003736">
    <property type="entry name" value="PAAI_dom"/>
</dbReference>
<dbReference type="Pfam" id="PF03061">
    <property type="entry name" value="4HBT"/>
    <property type="match status" value="1"/>
</dbReference>
<evidence type="ECO:0000259" key="2">
    <source>
        <dbReference type="Pfam" id="PF03061"/>
    </source>
</evidence>
<dbReference type="PANTHER" id="PTHR42856">
    <property type="entry name" value="ACYL-COENZYME A THIOESTERASE PAAI"/>
    <property type="match status" value="1"/>
</dbReference>
<dbReference type="InterPro" id="IPR029069">
    <property type="entry name" value="HotDog_dom_sf"/>
</dbReference>
<comment type="caution">
    <text evidence="3">The sequence shown here is derived from an EMBL/GenBank/DDBJ whole genome shotgun (WGS) entry which is preliminary data.</text>
</comment>
<evidence type="ECO:0000256" key="1">
    <source>
        <dbReference type="ARBA" id="ARBA00022801"/>
    </source>
</evidence>
<organism evidence="3 4">
    <name type="scientific">Candidatus Faecivivens stercoravium</name>
    <dbReference type="NCBI Taxonomy" id="2840803"/>
    <lineage>
        <taxon>Bacteria</taxon>
        <taxon>Bacillati</taxon>
        <taxon>Bacillota</taxon>
        <taxon>Clostridia</taxon>
        <taxon>Eubacteriales</taxon>
        <taxon>Oscillospiraceae</taxon>
        <taxon>Oscillospiraceae incertae sedis</taxon>
        <taxon>Candidatus Faecivivens</taxon>
    </lineage>
</organism>
<keyword evidence="1" id="KW-0378">Hydrolase</keyword>
<dbReference type="InterPro" id="IPR052723">
    <property type="entry name" value="Acyl-CoA_thioesterase_PaaI"/>
</dbReference>
<dbReference type="EMBL" id="DVHA01000208">
    <property type="protein sequence ID" value="HIR61220.1"/>
    <property type="molecule type" value="Genomic_DNA"/>
</dbReference>
<dbReference type="NCBIfam" id="TIGR00369">
    <property type="entry name" value="unchar_dom_1"/>
    <property type="match status" value="1"/>
</dbReference>
<reference evidence="3" key="1">
    <citation type="submission" date="2020-10" db="EMBL/GenBank/DDBJ databases">
        <authorList>
            <person name="Gilroy R."/>
        </authorList>
    </citation>
    <scope>NUCLEOTIDE SEQUENCE</scope>
    <source>
        <strain evidence="3">CHK189-12415</strain>
    </source>
</reference>
<reference evidence="3" key="2">
    <citation type="journal article" date="2021" name="PeerJ">
        <title>Extensive microbial diversity within the chicken gut microbiome revealed by metagenomics and culture.</title>
        <authorList>
            <person name="Gilroy R."/>
            <person name="Ravi A."/>
            <person name="Getino M."/>
            <person name="Pursley I."/>
            <person name="Horton D.L."/>
            <person name="Alikhan N.F."/>
            <person name="Baker D."/>
            <person name="Gharbi K."/>
            <person name="Hall N."/>
            <person name="Watson M."/>
            <person name="Adriaenssens E.M."/>
            <person name="Foster-Nyarko E."/>
            <person name="Jarju S."/>
            <person name="Secka A."/>
            <person name="Antonio M."/>
            <person name="Oren A."/>
            <person name="Chaudhuri R.R."/>
            <person name="La Ragione R."/>
            <person name="Hildebrand F."/>
            <person name="Pallen M.J."/>
        </authorList>
    </citation>
    <scope>NUCLEOTIDE SEQUENCE</scope>
    <source>
        <strain evidence="3">CHK189-12415</strain>
    </source>
</reference>
<proteinExistence type="predicted"/>
<gene>
    <name evidence="3" type="ORF">IAB37_06580</name>
</gene>
<protein>
    <submittedName>
        <fullName evidence="3">PaaI family thioesterase</fullName>
    </submittedName>
</protein>
<dbReference type="GO" id="GO:0016289">
    <property type="term" value="F:acyl-CoA hydrolase activity"/>
    <property type="evidence" value="ECO:0007669"/>
    <property type="project" value="TreeGrafter"/>
</dbReference>
<dbReference type="PANTHER" id="PTHR42856:SF1">
    <property type="entry name" value="ACYL-COENZYME A THIOESTERASE PAAI"/>
    <property type="match status" value="1"/>
</dbReference>
<evidence type="ECO:0000313" key="4">
    <source>
        <dbReference type="Proteomes" id="UP000824241"/>
    </source>
</evidence>